<name>A0ABR2AJR0_9ROSI</name>
<accession>A0ABR2AJR0</accession>
<gene>
    <name evidence="2" type="ORF">V6N12_000921</name>
</gene>
<feature type="chain" id="PRO_5046422382" evidence="1">
    <location>
        <begin position="26"/>
        <end position="181"/>
    </location>
</feature>
<sequence length="181" mass="19225">MTSFNCFILALFAALMFSSIDVDLAARRLQQLLLLQKIRLPPLPQPTTPTVLKPGSLPRLPSIPNLSSATKVTLPSFHLIPTISTTIPSILFLFPPPSTNSSYDNMAAETRFHSCISLYFLLFYVDGGGERKGIEGMVVGILGIKGKLGSGGRVTFGALGKLRMLGSGGSEPGFSTVGIVG</sequence>
<organism evidence="2 3">
    <name type="scientific">Hibiscus sabdariffa</name>
    <name type="common">roselle</name>
    <dbReference type="NCBI Taxonomy" id="183260"/>
    <lineage>
        <taxon>Eukaryota</taxon>
        <taxon>Viridiplantae</taxon>
        <taxon>Streptophyta</taxon>
        <taxon>Embryophyta</taxon>
        <taxon>Tracheophyta</taxon>
        <taxon>Spermatophyta</taxon>
        <taxon>Magnoliopsida</taxon>
        <taxon>eudicotyledons</taxon>
        <taxon>Gunneridae</taxon>
        <taxon>Pentapetalae</taxon>
        <taxon>rosids</taxon>
        <taxon>malvids</taxon>
        <taxon>Malvales</taxon>
        <taxon>Malvaceae</taxon>
        <taxon>Malvoideae</taxon>
        <taxon>Hibiscus</taxon>
    </lineage>
</organism>
<keyword evidence="3" id="KW-1185">Reference proteome</keyword>
<protein>
    <submittedName>
        <fullName evidence="2">Uncharacterized protein</fullName>
    </submittedName>
</protein>
<comment type="caution">
    <text evidence="2">The sequence shown here is derived from an EMBL/GenBank/DDBJ whole genome shotgun (WGS) entry which is preliminary data.</text>
</comment>
<feature type="signal peptide" evidence="1">
    <location>
        <begin position="1"/>
        <end position="25"/>
    </location>
</feature>
<evidence type="ECO:0000313" key="3">
    <source>
        <dbReference type="Proteomes" id="UP001472677"/>
    </source>
</evidence>
<evidence type="ECO:0000256" key="1">
    <source>
        <dbReference type="SAM" id="SignalP"/>
    </source>
</evidence>
<reference evidence="2 3" key="1">
    <citation type="journal article" date="2024" name="G3 (Bethesda)">
        <title>Genome assembly of Hibiscus sabdariffa L. provides insights into metabolisms of medicinal natural products.</title>
        <authorList>
            <person name="Kim T."/>
        </authorList>
    </citation>
    <scope>NUCLEOTIDE SEQUENCE [LARGE SCALE GENOMIC DNA]</scope>
    <source>
        <strain evidence="2">TK-2024</strain>
        <tissue evidence="2">Old leaves</tissue>
    </source>
</reference>
<dbReference type="Proteomes" id="UP001472677">
    <property type="component" value="Unassembled WGS sequence"/>
</dbReference>
<proteinExistence type="predicted"/>
<keyword evidence="1" id="KW-0732">Signal</keyword>
<dbReference type="EMBL" id="JBBPBM010000622">
    <property type="protein sequence ID" value="KAK8493377.1"/>
    <property type="molecule type" value="Genomic_DNA"/>
</dbReference>
<evidence type="ECO:0000313" key="2">
    <source>
        <dbReference type="EMBL" id="KAK8493377.1"/>
    </source>
</evidence>